<dbReference type="InterPro" id="IPR004670">
    <property type="entry name" value="NhaA"/>
</dbReference>
<feature type="transmembrane region" description="Helical" evidence="6">
    <location>
        <begin position="336"/>
        <end position="363"/>
    </location>
</feature>
<keyword evidence="6" id="KW-0813">Transport</keyword>
<evidence type="ECO:0000313" key="8">
    <source>
        <dbReference type="EMBL" id="SCQ17786.1"/>
    </source>
</evidence>
<dbReference type="InterPro" id="IPR023171">
    <property type="entry name" value="Na/H_antiporter_dom_sf"/>
</dbReference>
<reference evidence="8 9" key="1">
    <citation type="submission" date="2016-09" db="EMBL/GenBank/DDBJ databases">
        <authorList>
            <person name="Capua I."/>
            <person name="De Benedictis P."/>
            <person name="Joannis T."/>
            <person name="Lombin L.H."/>
            <person name="Cattoli G."/>
        </authorList>
    </citation>
    <scope>NUCLEOTIDE SEQUENCE [LARGE SCALE GENOMIC DNA]</scope>
    <source>
        <strain evidence="8 9">UB20</strain>
    </source>
</reference>
<evidence type="ECO:0000313" key="7">
    <source>
        <dbReference type="EMBL" id="PDP43929.1"/>
    </source>
</evidence>
<accession>A0A1D3UCD6</accession>
<dbReference type="OrthoDB" id="9808135at2"/>
<dbReference type="EMBL" id="FMMM01000012">
    <property type="protein sequence ID" value="SCQ17786.1"/>
    <property type="molecule type" value="Genomic_DNA"/>
</dbReference>
<dbReference type="EMBL" id="NSLJ01000012">
    <property type="protein sequence ID" value="PDP43929.1"/>
    <property type="molecule type" value="Genomic_DNA"/>
</dbReference>
<dbReference type="GO" id="GO:0015385">
    <property type="term" value="F:sodium:proton antiporter activity"/>
    <property type="evidence" value="ECO:0007669"/>
    <property type="project" value="UniProtKB-UniRule"/>
</dbReference>
<dbReference type="GeneID" id="34757570"/>
<dbReference type="HAMAP" id="MF_01844">
    <property type="entry name" value="NhaA"/>
    <property type="match status" value="1"/>
</dbReference>
<keyword evidence="5 6" id="KW-0472">Membrane</keyword>
<evidence type="ECO:0000256" key="6">
    <source>
        <dbReference type="HAMAP-Rule" id="MF_01844"/>
    </source>
</evidence>
<evidence type="ECO:0000313" key="10">
    <source>
        <dbReference type="Proteomes" id="UP000219259"/>
    </source>
</evidence>
<proteinExistence type="inferred from homology"/>
<keyword evidence="6" id="KW-0739">Sodium transport</keyword>
<keyword evidence="4 6" id="KW-1133">Transmembrane helix</keyword>
<comment type="subcellular location">
    <subcellularLocation>
        <location evidence="1">Cell inner membrane</location>
        <topology evidence="1">Multi-pass membrane protein</topology>
    </subcellularLocation>
    <subcellularLocation>
        <location evidence="6">Cell membrane</location>
        <topology evidence="6">Multi-pass membrane protein</topology>
    </subcellularLocation>
</comment>
<keyword evidence="6" id="KW-0406">Ion transport</keyword>
<dbReference type="PANTHER" id="PTHR30341:SF0">
    <property type="entry name" value="NA(+)_H(+) ANTIPORTER NHAA"/>
    <property type="match status" value="1"/>
</dbReference>
<dbReference type="GO" id="GO:0006885">
    <property type="term" value="P:regulation of pH"/>
    <property type="evidence" value="ECO:0007669"/>
    <property type="project" value="UniProtKB-UniRule"/>
</dbReference>
<keyword evidence="6" id="KW-0915">Sodium</keyword>
<keyword evidence="6" id="KW-0050">Antiport</keyword>
<name>A0A1D3UCD6_TANFO</name>
<feature type="transmembrane region" description="Helical" evidence="6">
    <location>
        <begin position="99"/>
        <end position="121"/>
    </location>
</feature>
<dbReference type="PANTHER" id="PTHR30341">
    <property type="entry name" value="SODIUM ION/PROTON ANTIPORTER NHAA-RELATED"/>
    <property type="match status" value="1"/>
</dbReference>
<comment type="similarity">
    <text evidence="6">Belongs to the NhaA Na(+)/H(+) (TC 2.A.33) antiporter family.</text>
</comment>
<gene>
    <name evidence="6 8" type="primary">nhaA</name>
    <name evidence="7" type="ORF">CLI86_06090</name>
    <name evidence="8" type="ORF">TFUB20_00123</name>
</gene>
<evidence type="ECO:0000256" key="3">
    <source>
        <dbReference type="ARBA" id="ARBA00022692"/>
    </source>
</evidence>
<keyword evidence="2 6" id="KW-1003">Cell membrane</keyword>
<dbReference type="Pfam" id="PF06965">
    <property type="entry name" value="Na_H_antiport_1"/>
    <property type="match status" value="1"/>
</dbReference>
<evidence type="ECO:0000256" key="2">
    <source>
        <dbReference type="ARBA" id="ARBA00022475"/>
    </source>
</evidence>
<dbReference type="OMA" id="HGFGIPM"/>
<dbReference type="Proteomes" id="UP000182057">
    <property type="component" value="Unassembled WGS sequence"/>
</dbReference>
<feature type="transmembrane region" description="Helical" evidence="6">
    <location>
        <begin position="172"/>
        <end position="201"/>
    </location>
</feature>
<feature type="transmembrane region" description="Helical" evidence="6">
    <location>
        <begin position="67"/>
        <end position="87"/>
    </location>
</feature>
<evidence type="ECO:0000256" key="5">
    <source>
        <dbReference type="ARBA" id="ARBA00023136"/>
    </source>
</evidence>
<dbReference type="GO" id="GO:0005886">
    <property type="term" value="C:plasma membrane"/>
    <property type="evidence" value="ECO:0007669"/>
    <property type="project" value="UniProtKB-SubCell"/>
</dbReference>
<dbReference type="NCBIfam" id="TIGR00773">
    <property type="entry name" value="NhaA"/>
    <property type="match status" value="1"/>
</dbReference>
<dbReference type="Proteomes" id="UP000219259">
    <property type="component" value="Unassembled WGS sequence"/>
</dbReference>
<dbReference type="RefSeq" id="WP_014223618.1">
    <property type="nucleotide sequence ID" value="NZ_CAJPTF010000035.1"/>
</dbReference>
<comment type="function">
    <text evidence="6">Na(+)/H(+) antiporter that extrudes sodium in exchange for external protons.</text>
</comment>
<dbReference type="AlphaFoldDB" id="A0A1D3UCD6"/>
<protein>
    <recommendedName>
        <fullName evidence="6">Na(+)/H(+) antiporter NhaA</fullName>
    </recommendedName>
    <alternativeName>
        <fullName evidence="6">Sodium/proton antiporter NhaA</fullName>
    </alternativeName>
</protein>
<dbReference type="Gene3D" id="1.20.1530.10">
    <property type="entry name" value="Na+/H+ antiporter like domain"/>
    <property type="match status" value="1"/>
</dbReference>
<comment type="caution">
    <text evidence="6">Lacks conserved residue(s) required for the propagation of feature annotation.</text>
</comment>
<evidence type="ECO:0000256" key="4">
    <source>
        <dbReference type="ARBA" id="ARBA00022989"/>
    </source>
</evidence>
<feature type="transmembrane region" description="Helical" evidence="6">
    <location>
        <begin position="384"/>
        <end position="405"/>
    </location>
</feature>
<reference evidence="7 10" key="2">
    <citation type="submission" date="2017-09" db="EMBL/GenBank/DDBJ databases">
        <title>Phase variable restriction modification systems are present in the genome sequences of periodontal pathogens Prevotella intermedia, Tannerella forsythia and Porphyromonas gingivalis.</title>
        <authorList>
            <person name="Haigh R.D."/>
            <person name="Crawford L."/>
            <person name="Ralph J."/>
            <person name="Wanford J."/>
            <person name="Vartoukian S.R."/>
            <person name="Hijazib K."/>
            <person name="Wade W."/>
            <person name="Oggioni M.R."/>
        </authorList>
    </citation>
    <scope>NUCLEOTIDE SEQUENCE [LARGE SCALE GENOMIC DNA]</scope>
    <source>
        <strain evidence="7 10">WW11663</strain>
    </source>
</reference>
<comment type="catalytic activity">
    <reaction evidence="6">
        <text>Na(+)(in) + 2 H(+)(out) = Na(+)(out) + 2 H(+)(in)</text>
        <dbReference type="Rhea" id="RHEA:29251"/>
        <dbReference type="ChEBI" id="CHEBI:15378"/>
        <dbReference type="ChEBI" id="CHEBI:29101"/>
    </reaction>
</comment>
<organism evidence="8 9">
    <name type="scientific">Tannerella forsythia</name>
    <name type="common">Bacteroides forsythus</name>
    <dbReference type="NCBI Taxonomy" id="28112"/>
    <lineage>
        <taxon>Bacteria</taxon>
        <taxon>Pseudomonadati</taxon>
        <taxon>Bacteroidota</taxon>
        <taxon>Bacteroidia</taxon>
        <taxon>Bacteroidales</taxon>
        <taxon>Tannerellaceae</taxon>
        <taxon>Tannerella</taxon>
    </lineage>
</organism>
<sequence>MIKLKPLSHIVVQKPNASLLLFLSTLAAVILANTPWGEAYYRLLDFPINFRFGDFVFFAHHGEPMTLLAFVNDALMAIFFFVVGLEIKEEILVGELSSFRKALLPVIAACGGMIMPVLVYFAVCHQHPESHGAAIPMATDIAFALAALGLFGKRVPLSLKIFLTALAIVDDIGGIIVIALFYSGHIAVSPLLISVVLLGGLYLGGRFHINNVLFYYVGGFIVWLLFLESGIHPSIAGVMVAFTVPARPKIKLDEFAGEMKENLALLDFSQVKHSRRSSVLSSGQVLLLSNIHRISSNTVSPLQRIVHRLNPMVSYFILPLFAFVNAGVHFEGFELSALLGIPFAIFLGLFVGKTVGIFLFVYVSVKTRLVSVSQGLTKKGMLGVSMLGGIGFTVSLFIANLSFASLPEIGPVLLNEAKLGIFAGSLVSGLCGYLYLKRVLPHEERSEEVLED</sequence>
<keyword evidence="3 6" id="KW-0812">Transmembrane</keyword>
<feature type="transmembrane region" description="Helical" evidence="6">
    <location>
        <begin position="213"/>
        <end position="242"/>
    </location>
</feature>
<feature type="transmembrane region" description="Helical" evidence="6">
    <location>
        <begin position="417"/>
        <end position="436"/>
    </location>
</feature>
<evidence type="ECO:0000256" key="1">
    <source>
        <dbReference type="ARBA" id="ARBA00004429"/>
    </source>
</evidence>
<feature type="transmembrane region" description="Helical" evidence="6">
    <location>
        <begin position="133"/>
        <end position="151"/>
    </location>
</feature>
<evidence type="ECO:0000313" key="9">
    <source>
        <dbReference type="Proteomes" id="UP000182057"/>
    </source>
</evidence>